<evidence type="ECO:0000256" key="8">
    <source>
        <dbReference type="ARBA" id="ARBA00023329"/>
    </source>
</evidence>
<keyword evidence="10" id="KW-0946">Virion</keyword>
<dbReference type="GO" id="GO:0072583">
    <property type="term" value="P:clathrin-dependent endocytosis"/>
    <property type="evidence" value="ECO:0007669"/>
    <property type="project" value="InterPro"/>
</dbReference>
<dbReference type="CDD" id="cd16987">
    <property type="entry name" value="ANTH_N_AP180_plant"/>
    <property type="match status" value="1"/>
</dbReference>
<keyword evidence="11" id="KW-1185">Reference proteome</keyword>
<keyword evidence="5" id="KW-0333">Golgi apparatus</keyword>
<accession>A0AAV3NWC4</accession>
<keyword evidence="4" id="KW-0254">Endocytosis</keyword>
<evidence type="ECO:0000256" key="7">
    <source>
        <dbReference type="ARBA" id="ARBA00023176"/>
    </source>
</evidence>
<dbReference type="GO" id="GO:0005546">
    <property type="term" value="F:phosphatidylinositol-4,5-bisphosphate binding"/>
    <property type="evidence" value="ECO:0007669"/>
    <property type="project" value="TreeGrafter"/>
</dbReference>
<reference evidence="10 11" key="1">
    <citation type="submission" date="2024-01" db="EMBL/GenBank/DDBJ databases">
        <title>The complete chloroplast genome sequence of Lithospermum erythrorhizon: insights into the phylogenetic relationship among Boraginaceae species and the maternal lineages of purple gromwells.</title>
        <authorList>
            <person name="Okada T."/>
            <person name="Watanabe K."/>
        </authorList>
    </citation>
    <scope>NUCLEOTIDE SEQUENCE [LARGE SCALE GENOMIC DNA]</scope>
</reference>
<dbReference type="AlphaFoldDB" id="A0AAV3NWC4"/>
<dbReference type="GO" id="GO:0030136">
    <property type="term" value="C:clathrin-coated vesicle"/>
    <property type="evidence" value="ECO:0007669"/>
    <property type="project" value="UniProtKB-SubCell"/>
</dbReference>
<dbReference type="GO" id="GO:0005794">
    <property type="term" value="C:Golgi apparatus"/>
    <property type="evidence" value="ECO:0007669"/>
    <property type="project" value="UniProtKB-SubCell"/>
</dbReference>
<dbReference type="EMBL" id="BAABME010000433">
    <property type="protein sequence ID" value="GAA0142731.1"/>
    <property type="molecule type" value="Genomic_DNA"/>
</dbReference>
<dbReference type="PANTHER" id="PTHR22951">
    <property type="entry name" value="CLATHRIN ASSEMBLY PROTEIN"/>
    <property type="match status" value="1"/>
</dbReference>
<dbReference type="GO" id="GO:0005905">
    <property type="term" value="C:clathrin-coated pit"/>
    <property type="evidence" value="ECO:0007669"/>
    <property type="project" value="UniProtKB-SubCell"/>
</dbReference>
<comment type="caution">
    <text evidence="10">The sequence shown here is derived from an EMBL/GenBank/DDBJ whole genome shotgun (WGS) entry which is preliminary data.</text>
</comment>
<evidence type="ECO:0000259" key="9">
    <source>
        <dbReference type="PROSITE" id="PS50942"/>
    </source>
</evidence>
<dbReference type="PROSITE" id="PS50942">
    <property type="entry name" value="ENTH"/>
    <property type="match status" value="1"/>
</dbReference>
<comment type="subcellular location">
    <subcellularLocation>
        <location evidence="1">Cytoplasmic vesicle</location>
        <location evidence="1">Clathrin-coated vesicle</location>
    </subcellularLocation>
    <subcellularLocation>
        <location evidence="2">Golgi apparatus</location>
    </subcellularLocation>
    <subcellularLocation>
        <location evidence="3">Membrane</location>
        <location evidence="3">Clathrin-coated pit</location>
    </subcellularLocation>
</comment>
<dbReference type="SUPFAM" id="SSF48464">
    <property type="entry name" value="ENTH/VHS domain"/>
    <property type="match status" value="1"/>
</dbReference>
<evidence type="ECO:0000256" key="4">
    <source>
        <dbReference type="ARBA" id="ARBA00022583"/>
    </source>
</evidence>
<dbReference type="Pfam" id="PF07651">
    <property type="entry name" value="ANTH"/>
    <property type="match status" value="1"/>
</dbReference>
<name>A0AAV3NWC4_LITER</name>
<evidence type="ECO:0000256" key="3">
    <source>
        <dbReference type="ARBA" id="ARBA00004600"/>
    </source>
</evidence>
<evidence type="ECO:0000313" key="10">
    <source>
        <dbReference type="EMBL" id="GAA0142731.1"/>
    </source>
</evidence>
<feature type="domain" description="ENTH" evidence="9">
    <location>
        <begin position="26"/>
        <end position="164"/>
    </location>
</feature>
<keyword evidence="7" id="KW-0168">Coated pit</keyword>
<organism evidence="10 11">
    <name type="scientific">Lithospermum erythrorhizon</name>
    <name type="common">Purple gromwell</name>
    <name type="synonym">Lithospermum officinale var. erythrorhizon</name>
    <dbReference type="NCBI Taxonomy" id="34254"/>
    <lineage>
        <taxon>Eukaryota</taxon>
        <taxon>Viridiplantae</taxon>
        <taxon>Streptophyta</taxon>
        <taxon>Embryophyta</taxon>
        <taxon>Tracheophyta</taxon>
        <taxon>Spermatophyta</taxon>
        <taxon>Magnoliopsida</taxon>
        <taxon>eudicotyledons</taxon>
        <taxon>Gunneridae</taxon>
        <taxon>Pentapetalae</taxon>
        <taxon>asterids</taxon>
        <taxon>lamiids</taxon>
        <taxon>Boraginales</taxon>
        <taxon>Boraginaceae</taxon>
        <taxon>Boraginoideae</taxon>
        <taxon>Lithospermeae</taxon>
        <taxon>Lithospermum</taxon>
    </lineage>
</organism>
<protein>
    <submittedName>
        <fullName evidence="10">Vesicle coat protein</fullName>
    </submittedName>
</protein>
<proteinExistence type="predicted"/>
<dbReference type="InterPro" id="IPR008942">
    <property type="entry name" value="ENTH_VHS"/>
</dbReference>
<dbReference type="GO" id="GO:0006900">
    <property type="term" value="P:vesicle budding from membrane"/>
    <property type="evidence" value="ECO:0007669"/>
    <property type="project" value="TreeGrafter"/>
</dbReference>
<evidence type="ECO:0000313" key="11">
    <source>
        <dbReference type="Proteomes" id="UP001454036"/>
    </source>
</evidence>
<dbReference type="GO" id="GO:0032050">
    <property type="term" value="F:clathrin heavy chain binding"/>
    <property type="evidence" value="ECO:0007669"/>
    <property type="project" value="TreeGrafter"/>
</dbReference>
<dbReference type="GO" id="GO:0005545">
    <property type="term" value="F:1-phosphatidylinositol binding"/>
    <property type="evidence" value="ECO:0007669"/>
    <property type="project" value="TreeGrafter"/>
</dbReference>
<dbReference type="InterPro" id="IPR011417">
    <property type="entry name" value="ANTH_dom"/>
</dbReference>
<dbReference type="InterPro" id="IPR045192">
    <property type="entry name" value="AP180-like"/>
</dbReference>
<sequence>MEKQRDLKQLMDKFKDKASLIKATLSTKRTVSSIDVAVIRATTHKRNTAPPNHRVSALLSLGDHSFLVQSVCIDAILHRLHKTRSPYVALKCLLIIHNIISKSFSIFKKQLTLKPLAEGTNPLNLSSFQNDENEESFELSAWVRWYACVVECNLVKLRFFGVSISSSRNKNVEFRNDDYYGKEFRNDDYYGKEYLKVDSILVKEINYLVLLVEEICKVPDSLRYMKNDVVHDVMMLVGKDYRSTQHQIMHRLGELDGRVNRLTLSDSSELVSCLRRLEGCRGRLTEMFRNRMKNVDFWELVGYRKKEVLDNGNTFGIVG</sequence>
<evidence type="ECO:0000256" key="1">
    <source>
        <dbReference type="ARBA" id="ARBA00004132"/>
    </source>
</evidence>
<keyword evidence="6" id="KW-0472">Membrane</keyword>
<keyword evidence="8" id="KW-0968">Cytoplasmic vesicle</keyword>
<evidence type="ECO:0000256" key="5">
    <source>
        <dbReference type="ARBA" id="ARBA00023034"/>
    </source>
</evidence>
<keyword evidence="10" id="KW-0167">Capsid protein</keyword>
<gene>
    <name evidence="10" type="ORF">LIER_03564</name>
</gene>
<dbReference type="InterPro" id="IPR048050">
    <property type="entry name" value="ANTH_N_plant"/>
</dbReference>
<evidence type="ECO:0000256" key="6">
    <source>
        <dbReference type="ARBA" id="ARBA00023136"/>
    </source>
</evidence>
<dbReference type="InterPro" id="IPR013809">
    <property type="entry name" value="ENTH"/>
</dbReference>
<dbReference type="GO" id="GO:0048268">
    <property type="term" value="P:clathrin coat assembly"/>
    <property type="evidence" value="ECO:0007669"/>
    <property type="project" value="InterPro"/>
</dbReference>
<dbReference type="Gene3D" id="1.25.40.90">
    <property type="match status" value="1"/>
</dbReference>
<dbReference type="GO" id="GO:0000149">
    <property type="term" value="F:SNARE binding"/>
    <property type="evidence" value="ECO:0007669"/>
    <property type="project" value="TreeGrafter"/>
</dbReference>
<evidence type="ECO:0000256" key="2">
    <source>
        <dbReference type="ARBA" id="ARBA00004555"/>
    </source>
</evidence>
<dbReference type="Proteomes" id="UP001454036">
    <property type="component" value="Unassembled WGS sequence"/>
</dbReference>
<dbReference type="PANTHER" id="PTHR22951:SF24">
    <property type="entry name" value="ENTH DOMAIN-CONTAINING PROTEIN"/>
    <property type="match status" value="1"/>
</dbReference>